<proteinExistence type="predicted"/>
<evidence type="ECO:0000313" key="1">
    <source>
        <dbReference type="EMBL" id="ETR66041.1"/>
    </source>
</evidence>
<name>A0A1V1NU05_9BACT</name>
<dbReference type="AlphaFoldDB" id="A0A1V1NU05"/>
<dbReference type="EMBL" id="ATBP01002280">
    <property type="protein sequence ID" value="ETR66041.1"/>
    <property type="molecule type" value="Genomic_DNA"/>
</dbReference>
<protein>
    <submittedName>
        <fullName evidence="1">Uncharacterized protein</fullName>
    </submittedName>
</protein>
<dbReference type="Proteomes" id="UP000189670">
    <property type="component" value="Unassembled WGS sequence"/>
</dbReference>
<organism evidence="1 2">
    <name type="scientific">Candidatus Magnetoglobus multicellularis str. Araruama</name>
    <dbReference type="NCBI Taxonomy" id="890399"/>
    <lineage>
        <taxon>Bacteria</taxon>
        <taxon>Pseudomonadati</taxon>
        <taxon>Thermodesulfobacteriota</taxon>
        <taxon>Desulfobacteria</taxon>
        <taxon>Desulfobacterales</taxon>
        <taxon>Desulfobacteraceae</taxon>
        <taxon>Candidatus Magnetoglobus</taxon>
    </lineage>
</organism>
<sequence>MSNKYPLVSDKNGIIQCGETLQGRIDSSGYLETIKFNAQSGEKIAIAVSRLSDNTPFFPCWILIAPSQQAIKVNHKEWFCSCNQDYFLDQTGQYTIKIIDKKQVYTGDYAIRLEPVSATFNGSISPAPDIECGVTKKGTIALKNAIDSYTFSGRSGEKIAIAATKKSISALFNPCWQLIAPSGKIIKHGYKYNICSGNTDYILPFDGLYTIRVFDKDHNGTGEYHVRLEPVSAFLNGTKSCATQLTQGELIIGNIEEPNASSAFVFDKKMIGL</sequence>
<dbReference type="Gene3D" id="2.60.120.380">
    <property type="match status" value="2"/>
</dbReference>
<evidence type="ECO:0000313" key="2">
    <source>
        <dbReference type="Proteomes" id="UP000189670"/>
    </source>
</evidence>
<gene>
    <name evidence="1" type="ORF">OMM_05823</name>
</gene>
<reference evidence="2" key="1">
    <citation type="submission" date="2012-11" db="EMBL/GenBank/DDBJ databases">
        <authorList>
            <person name="Lucero-Rivera Y.E."/>
            <person name="Tovar-Ramirez D."/>
        </authorList>
    </citation>
    <scope>NUCLEOTIDE SEQUENCE [LARGE SCALE GENOMIC DNA]</scope>
    <source>
        <strain evidence="2">Araruama</strain>
    </source>
</reference>
<comment type="caution">
    <text evidence="1">The sequence shown here is derived from an EMBL/GenBank/DDBJ whole genome shotgun (WGS) entry which is preliminary data.</text>
</comment>
<accession>A0A1V1NU05</accession>